<evidence type="ECO:0000256" key="8">
    <source>
        <dbReference type="ARBA" id="ARBA00023010"/>
    </source>
</evidence>
<proteinExistence type="inferred from homology"/>
<evidence type="ECO:0000256" key="7">
    <source>
        <dbReference type="ARBA" id="ARBA00022989"/>
    </source>
</evidence>
<keyword evidence="3 10" id="KW-1003">Cell membrane</keyword>
<evidence type="ECO:0000259" key="13">
    <source>
        <dbReference type="Pfam" id="PF22599"/>
    </source>
</evidence>
<dbReference type="GO" id="GO:0015450">
    <property type="term" value="F:protein-transporting ATPase activity"/>
    <property type="evidence" value="ECO:0007669"/>
    <property type="project" value="InterPro"/>
</dbReference>
<dbReference type="GO" id="GO:0006605">
    <property type="term" value="P:protein targeting"/>
    <property type="evidence" value="ECO:0007669"/>
    <property type="project" value="UniProtKB-UniRule"/>
</dbReference>
<evidence type="ECO:0000256" key="5">
    <source>
        <dbReference type="ARBA" id="ARBA00022692"/>
    </source>
</evidence>
<protein>
    <recommendedName>
        <fullName evidence="10">Protein translocase subunit SecD</fullName>
    </recommendedName>
</protein>
<dbReference type="SUPFAM" id="SSF82866">
    <property type="entry name" value="Multidrug efflux transporter AcrB transmembrane domain"/>
    <property type="match status" value="1"/>
</dbReference>
<evidence type="ECO:0000259" key="11">
    <source>
        <dbReference type="Pfam" id="PF02355"/>
    </source>
</evidence>
<keyword evidence="8 10" id="KW-0811">Translocation</keyword>
<dbReference type="Pfam" id="PF21760">
    <property type="entry name" value="SecD_1st"/>
    <property type="match status" value="1"/>
</dbReference>
<dbReference type="PANTHER" id="PTHR30081">
    <property type="entry name" value="PROTEIN-EXPORT MEMBRANE PROTEIN SEC"/>
    <property type="match status" value="1"/>
</dbReference>
<dbReference type="NCBIfam" id="TIGR00916">
    <property type="entry name" value="2A0604s01"/>
    <property type="match status" value="1"/>
</dbReference>
<evidence type="ECO:0000256" key="4">
    <source>
        <dbReference type="ARBA" id="ARBA00022519"/>
    </source>
</evidence>
<feature type="transmembrane region" description="Helical" evidence="10">
    <location>
        <begin position="393"/>
        <end position="411"/>
    </location>
</feature>
<comment type="subcellular location">
    <subcellularLocation>
        <location evidence="1 10">Cell membrane</location>
        <topology evidence="1 10">Multi-pass membrane protein</topology>
    </subcellularLocation>
</comment>
<dbReference type="HAMAP" id="MF_01463_B">
    <property type="entry name" value="SecD_B"/>
    <property type="match status" value="1"/>
</dbReference>
<gene>
    <name evidence="10 14" type="primary">secD</name>
    <name evidence="14" type="ORF">K8W16_10685</name>
</gene>
<feature type="transmembrane region" description="Helical" evidence="10">
    <location>
        <begin position="368"/>
        <end position="386"/>
    </location>
</feature>
<feature type="transmembrane region" description="Helical" evidence="10">
    <location>
        <begin position="488"/>
        <end position="512"/>
    </location>
</feature>
<dbReference type="EMBL" id="DYZA01000220">
    <property type="protein sequence ID" value="HJD98096.1"/>
    <property type="molecule type" value="Genomic_DNA"/>
</dbReference>
<dbReference type="FunFam" id="3.30.1360.200:FF:000002">
    <property type="entry name" value="Preprotein translocase subunit SecD"/>
    <property type="match status" value="1"/>
</dbReference>
<keyword evidence="4" id="KW-0997">Cell inner membrane</keyword>
<dbReference type="InterPro" id="IPR055344">
    <property type="entry name" value="SecD_SecF_C_bact"/>
</dbReference>
<comment type="caution">
    <text evidence="10">Lacks conserved residue(s) required for the propagation of feature annotation.</text>
</comment>
<reference evidence="14" key="2">
    <citation type="submission" date="2021-09" db="EMBL/GenBank/DDBJ databases">
        <authorList>
            <person name="Gilroy R."/>
        </authorList>
    </citation>
    <scope>NUCLEOTIDE SEQUENCE</scope>
    <source>
        <strain evidence="14">ChiGjej2B2-19336</strain>
    </source>
</reference>
<dbReference type="Gene3D" id="1.20.1640.10">
    <property type="entry name" value="Multidrug efflux transporter AcrB transmembrane domain"/>
    <property type="match status" value="1"/>
</dbReference>
<evidence type="ECO:0000256" key="6">
    <source>
        <dbReference type="ARBA" id="ARBA00022927"/>
    </source>
</evidence>
<dbReference type="InterPro" id="IPR048634">
    <property type="entry name" value="SecD_SecF_C"/>
</dbReference>
<dbReference type="Pfam" id="PF02355">
    <property type="entry name" value="SecD_SecF_C"/>
    <property type="match status" value="1"/>
</dbReference>
<dbReference type="Pfam" id="PF22599">
    <property type="entry name" value="SecDF_P1_head"/>
    <property type="match status" value="1"/>
</dbReference>
<dbReference type="AlphaFoldDB" id="A0A921AXY1"/>
<dbReference type="RefSeq" id="WP_304123528.1">
    <property type="nucleotide sequence ID" value="NZ_DYZA01000220.1"/>
</dbReference>
<organism evidence="14 15">
    <name type="scientific">Mailhella massiliensis</name>
    <dbReference type="NCBI Taxonomy" id="1903261"/>
    <lineage>
        <taxon>Bacteria</taxon>
        <taxon>Pseudomonadati</taxon>
        <taxon>Thermodesulfobacteriota</taxon>
        <taxon>Desulfovibrionia</taxon>
        <taxon>Desulfovibrionales</taxon>
        <taxon>Desulfovibrionaceae</taxon>
        <taxon>Mailhella</taxon>
    </lineage>
</organism>
<feature type="domain" description="SecDF P1 head subdomain" evidence="13">
    <location>
        <begin position="238"/>
        <end position="342"/>
    </location>
</feature>
<name>A0A921AXY1_9BACT</name>
<dbReference type="GO" id="GO:0065002">
    <property type="term" value="P:intracellular protein transmembrane transport"/>
    <property type="evidence" value="ECO:0007669"/>
    <property type="project" value="UniProtKB-UniRule"/>
</dbReference>
<feature type="domain" description="Protein export membrane protein SecD/SecF C-terminal" evidence="11">
    <location>
        <begin position="346"/>
        <end position="516"/>
    </location>
</feature>
<reference evidence="14" key="1">
    <citation type="journal article" date="2021" name="PeerJ">
        <title>Extensive microbial diversity within the chicken gut microbiome revealed by metagenomics and culture.</title>
        <authorList>
            <person name="Gilroy R."/>
            <person name="Ravi A."/>
            <person name="Getino M."/>
            <person name="Pursley I."/>
            <person name="Horton D.L."/>
            <person name="Alikhan N.F."/>
            <person name="Baker D."/>
            <person name="Gharbi K."/>
            <person name="Hall N."/>
            <person name="Watson M."/>
            <person name="Adriaenssens E.M."/>
            <person name="Foster-Nyarko E."/>
            <person name="Jarju S."/>
            <person name="Secka A."/>
            <person name="Antonio M."/>
            <person name="Oren A."/>
            <person name="Chaudhuri R.R."/>
            <person name="La Ragione R."/>
            <person name="Hildebrand F."/>
            <person name="Pallen M.J."/>
        </authorList>
    </citation>
    <scope>NUCLEOTIDE SEQUENCE</scope>
    <source>
        <strain evidence="14">ChiGjej2B2-19336</strain>
    </source>
</reference>
<dbReference type="Gene3D" id="3.30.70.3400">
    <property type="match status" value="2"/>
</dbReference>
<accession>A0A921AXY1</accession>
<comment type="similarity">
    <text evidence="10">Belongs to the SecD/SecF family. SecD subfamily.</text>
</comment>
<dbReference type="Proteomes" id="UP000698963">
    <property type="component" value="Unassembled WGS sequence"/>
</dbReference>
<sequence length="526" mass="56742">MKTLRLRLAVSLIVLIVVLAYALPNIPLIGNSALGTLMQDRISLGLDLKGGMNLTLGVDVDKALQNTLSVTGQDMSDRAKQEKITVMKPRVNSAGLLEVTLPRTDQAEAFDAMISKWFPNLHQVSADNTASGRAYVFELSAEARRQTEDMTMEQVVRTIRNRIDQFGVAEPDIRKQSDNQVQVQLPGMTDAERAIQIIGQTAHLEFHIVRDDVDPSAIMLPPGTARYPLIVKGQYGTQSESTILLDTQALMGGEDITNARPAFNEFGQAYVALEFNNRGANNFERITGENIKKRMAIVLDGKVYSAPVIQDRIAGGKASITGNFTTEEAQDLAIVLRAGSLPTPVSVLEERTVGPSLGKESINSGIKASLVGAAAVVLVMPLYYGLSGLIADLMLCFTITILLAGMTFFGATLTLPGIAGIVLTIGMSVDANVLIFERIREELKNGMSAIEAVKAGFSRASISIIDSNLTTLITAAILYQFGTGPVRGFAVTLSLGILASMFTAVFVSRAIFETWISRSRSQQISI</sequence>
<evidence type="ECO:0000256" key="10">
    <source>
        <dbReference type="HAMAP-Rule" id="MF_01463"/>
    </source>
</evidence>
<dbReference type="FunFam" id="1.20.1640.10:FF:000004">
    <property type="entry name" value="Protein translocase subunit SecD"/>
    <property type="match status" value="1"/>
</dbReference>
<feature type="domain" description="Protein translocase subunit SecDF P1" evidence="12">
    <location>
        <begin position="152"/>
        <end position="210"/>
    </location>
</feature>
<dbReference type="InterPro" id="IPR005791">
    <property type="entry name" value="SecD"/>
</dbReference>
<comment type="subunit">
    <text evidence="10">Forms a complex with SecF. Part of the essential Sec protein translocation apparatus which comprises SecA, SecYEG and auxiliary proteins SecDF. Other proteins may also be involved.</text>
</comment>
<dbReference type="GO" id="GO:0043952">
    <property type="term" value="P:protein transport by the Sec complex"/>
    <property type="evidence" value="ECO:0007669"/>
    <property type="project" value="UniProtKB-UniRule"/>
</dbReference>
<evidence type="ECO:0000256" key="2">
    <source>
        <dbReference type="ARBA" id="ARBA00022448"/>
    </source>
</evidence>
<evidence type="ECO:0000259" key="12">
    <source>
        <dbReference type="Pfam" id="PF21760"/>
    </source>
</evidence>
<evidence type="ECO:0000256" key="1">
    <source>
        <dbReference type="ARBA" id="ARBA00004651"/>
    </source>
</evidence>
<evidence type="ECO:0000256" key="9">
    <source>
        <dbReference type="ARBA" id="ARBA00023136"/>
    </source>
</evidence>
<evidence type="ECO:0000313" key="14">
    <source>
        <dbReference type="EMBL" id="HJD98096.1"/>
    </source>
</evidence>
<keyword evidence="7 10" id="KW-1133">Transmembrane helix</keyword>
<evidence type="ECO:0000256" key="3">
    <source>
        <dbReference type="ARBA" id="ARBA00022475"/>
    </source>
</evidence>
<dbReference type="InterPro" id="IPR022813">
    <property type="entry name" value="SecD/SecF_arch_bac"/>
</dbReference>
<dbReference type="PRINTS" id="PR00702">
    <property type="entry name" value="ACRIFLAVINRP"/>
</dbReference>
<keyword evidence="9 10" id="KW-0472">Membrane</keyword>
<evidence type="ECO:0000313" key="15">
    <source>
        <dbReference type="Proteomes" id="UP000698963"/>
    </source>
</evidence>
<keyword evidence="5 10" id="KW-0812">Transmembrane</keyword>
<keyword evidence="6 10" id="KW-0653">Protein transport</keyword>
<feature type="transmembrane region" description="Helical" evidence="10">
    <location>
        <begin position="457"/>
        <end position="482"/>
    </location>
</feature>
<dbReference type="InterPro" id="IPR048631">
    <property type="entry name" value="SecD_1st"/>
</dbReference>
<dbReference type="InterPro" id="IPR001036">
    <property type="entry name" value="Acrflvin-R"/>
</dbReference>
<dbReference type="PANTHER" id="PTHR30081:SF1">
    <property type="entry name" value="PROTEIN TRANSLOCASE SUBUNIT SECD"/>
    <property type="match status" value="1"/>
</dbReference>
<dbReference type="GO" id="GO:0005886">
    <property type="term" value="C:plasma membrane"/>
    <property type="evidence" value="ECO:0007669"/>
    <property type="project" value="UniProtKB-SubCell"/>
</dbReference>
<dbReference type="Gene3D" id="3.30.1360.200">
    <property type="match status" value="1"/>
</dbReference>
<feature type="transmembrane region" description="Helical" evidence="10">
    <location>
        <begin position="417"/>
        <end position="436"/>
    </location>
</feature>
<dbReference type="NCBIfam" id="TIGR01129">
    <property type="entry name" value="secD"/>
    <property type="match status" value="1"/>
</dbReference>
<comment type="caution">
    <text evidence="14">The sequence shown here is derived from an EMBL/GenBank/DDBJ whole genome shotgun (WGS) entry which is preliminary data.</text>
</comment>
<comment type="function">
    <text evidence="10">Part of the Sec protein translocase complex. Interacts with the SecYEG preprotein conducting channel. SecDF uses the proton motive force (PMF) to complete protein translocation after the ATP-dependent function of SecA.</text>
</comment>
<dbReference type="InterPro" id="IPR054384">
    <property type="entry name" value="SecDF_P1_head"/>
</dbReference>
<keyword evidence="2 10" id="KW-0813">Transport</keyword>